<dbReference type="OrthoDB" id="9785306at2"/>
<keyword evidence="2" id="KW-1185">Reference proteome</keyword>
<organism evidence="1 2">
    <name type="scientific">Clostridium cellulovorans (strain ATCC 35296 / DSM 3052 / OCM 3 / 743B)</name>
    <dbReference type="NCBI Taxonomy" id="573061"/>
    <lineage>
        <taxon>Bacteria</taxon>
        <taxon>Bacillati</taxon>
        <taxon>Bacillota</taxon>
        <taxon>Clostridia</taxon>
        <taxon>Eubacteriales</taxon>
        <taxon>Clostridiaceae</taxon>
        <taxon>Clostridium</taxon>
    </lineage>
</organism>
<dbReference type="Proteomes" id="UP000002730">
    <property type="component" value="Chromosome"/>
</dbReference>
<dbReference type="AlphaFoldDB" id="D9SU97"/>
<evidence type="ECO:0000313" key="1">
    <source>
        <dbReference type="EMBL" id="ADL52852.1"/>
    </source>
</evidence>
<dbReference type="STRING" id="573061.Clocel_3166"/>
<protein>
    <submittedName>
        <fullName evidence="1">Sporulation peptidase YabG</fullName>
    </submittedName>
</protein>
<dbReference type="InterPro" id="IPR008764">
    <property type="entry name" value="Peptidase_U57"/>
</dbReference>
<gene>
    <name evidence="1" type="ordered locus">Clocel_3166</name>
</gene>
<dbReference type="NCBIfam" id="TIGR02855">
    <property type="entry name" value="spore_yabG"/>
    <property type="match status" value="1"/>
</dbReference>
<dbReference type="RefSeq" id="WP_010073236.1">
    <property type="nucleotide sequence ID" value="NC_014393.1"/>
</dbReference>
<dbReference type="KEGG" id="ccb:Clocel_3166"/>
<proteinExistence type="predicted"/>
<sequence>MKIGDSVARKSHGKDLIFKIVGEKEVEGKIIYELSGLNIRILADSPEDDLEVVDEEMHGSIDQLFNKKVNETIKSIIMSRGDGPCTEPTDKERIKKKVKEVNKSPKDNELTFGRPGKILHVDGDPRYLNECMKVYKQLDLVAEGRVVAEKDQPNIIVQLVKETKAEIVVITGHDGIHKDVKDYQNINNYRNSKYFVESVARLRDYEPNYDNLVIFAGACQSYYEAILDAGANLASAPKRVLIHCLDPVFICEKIAYASIDKVVDIKTLLASTITGFEGIGGVQTRGKYREGYPRSFYK</sequence>
<name>D9SU97_CLOC7</name>
<dbReference type="EMBL" id="CP002160">
    <property type="protein sequence ID" value="ADL52852.1"/>
    <property type="molecule type" value="Genomic_DNA"/>
</dbReference>
<dbReference type="eggNOG" id="ENOG502Z7P7">
    <property type="taxonomic scope" value="Bacteria"/>
</dbReference>
<dbReference type="Pfam" id="PF05582">
    <property type="entry name" value="Peptidase_U57"/>
    <property type="match status" value="1"/>
</dbReference>
<dbReference type="MEROPS" id="U57.001"/>
<dbReference type="HOGENOM" id="CLU_083246_0_0_9"/>
<dbReference type="PIRSF" id="PIRSF011575">
    <property type="entry name" value="YabG"/>
    <property type="match status" value="1"/>
</dbReference>
<reference evidence="1 2" key="1">
    <citation type="submission" date="2010-08" db="EMBL/GenBank/DDBJ databases">
        <title>Complete sequence of Clostridium cellulovorans 743B.</title>
        <authorList>
            <consortium name="US DOE Joint Genome Institute"/>
            <person name="Lucas S."/>
            <person name="Copeland A."/>
            <person name="Lapidus A."/>
            <person name="Cheng J.-F."/>
            <person name="Bruce D."/>
            <person name="Goodwin L."/>
            <person name="Pitluck S."/>
            <person name="Chertkov O."/>
            <person name="Detter J.C."/>
            <person name="Han C."/>
            <person name="Tapia R."/>
            <person name="Land M."/>
            <person name="Hauser L."/>
            <person name="Chang Y.-J."/>
            <person name="Jeffries C."/>
            <person name="Kyrpides N."/>
            <person name="Ivanova N."/>
            <person name="Mikhailova N."/>
            <person name="Hemme C.L."/>
            <person name="Woyke T."/>
        </authorList>
    </citation>
    <scope>NUCLEOTIDE SEQUENCE [LARGE SCALE GENOMIC DNA]</scope>
    <source>
        <strain evidence="2">ATCC 35296 / DSM 3052 / OCM 3 / 743B</strain>
    </source>
</reference>
<accession>D9SU97</accession>
<evidence type="ECO:0000313" key="2">
    <source>
        <dbReference type="Proteomes" id="UP000002730"/>
    </source>
</evidence>